<keyword evidence="3" id="KW-1185">Reference proteome</keyword>
<reference evidence="3" key="2">
    <citation type="submission" date="2023-07" db="EMBL/GenBank/DDBJ databases">
        <title>Zobellia barbeyronii sp. nov., a new marine flavobacterium, isolated from green and red algae.</title>
        <authorList>
            <person name="Nedashkovskaya O.I."/>
            <person name="Otstavnykh N."/>
            <person name="Zhukova N."/>
            <person name="Guzev K."/>
            <person name="Chausova V."/>
            <person name="Tekutyeva L."/>
            <person name="Mikhailov V."/>
            <person name="Isaeva M."/>
        </authorList>
    </citation>
    <scope>NUCLEOTIDE SEQUENCE [LARGE SCALE GENOMIC DNA]</scope>
    <source>
        <strain evidence="3">KMM 6746</strain>
    </source>
</reference>
<accession>A0ABS5WBB4</accession>
<evidence type="ECO:0000313" key="3">
    <source>
        <dbReference type="Proteomes" id="UP000740413"/>
    </source>
</evidence>
<dbReference type="EMBL" id="JACATN010000001">
    <property type="protein sequence ID" value="MBT2160271.1"/>
    <property type="molecule type" value="Genomic_DNA"/>
</dbReference>
<dbReference type="PROSITE" id="PS51257">
    <property type="entry name" value="PROKAR_LIPOPROTEIN"/>
    <property type="match status" value="1"/>
</dbReference>
<organism evidence="2 3">
    <name type="scientific">Zobellia barbeyronii</name>
    <dbReference type="NCBI Taxonomy" id="2748009"/>
    <lineage>
        <taxon>Bacteria</taxon>
        <taxon>Pseudomonadati</taxon>
        <taxon>Bacteroidota</taxon>
        <taxon>Flavobacteriia</taxon>
        <taxon>Flavobacteriales</taxon>
        <taxon>Flavobacteriaceae</taxon>
        <taxon>Zobellia</taxon>
    </lineage>
</organism>
<feature type="chain" id="PRO_5046425830" description="Lipocalin-like domain-containing protein" evidence="1">
    <location>
        <begin position="18"/>
        <end position="121"/>
    </location>
</feature>
<reference evidence="2 3" key="1">
    <citation type="submission" date="2020-06" db="EMBL/GenBank/DDBJ databases">
        <authorList>
            <person name="Isaeva M.P."/>
            <person name="Chernysheva N.Y."/>
        </authorList>
    </citation>
    <scope>NUCLEOTIDE SEQUENCE [LARGE SCALE GENOMIC DNA]</scope>
    <source>
        <strain evidence="2 3">KMM 6746</strain>
    </source>
</reference>
<proteinExistence type="predicted"/>
<feature type="signal peptide" evidence="1">
    <location>
        <begin position="1"/>
        <end position="17"/>
    </location>
</feature>
<evidence type="ECO:0008006" key="4">
    <source>
        <dbReference type="Google" id="ProtNLM"/>
    </source>
</evidence>
<comment type="caution">
    <text evidence="2">The sequence shown here is derived from an EMBL/GenBank/DDBJ whole genome shotgun (WGS) entry which is preliminary data.</text>
</comment>
<keyword evidence="1" id="KW-0732">Signal</keyword>
<evidence type="ECO:0000256" key="1">
    <source>
        <dbReference type="SAM" id="SignalP"/>
    </source>
</evidence>
<name>A0ABS5WBB4_9FLAO</name>
<sequence length="121" mass="13549">MKKLFLFFALASTVAFTSCSKDEDDTDAIVGTWLMESSTTFDGQSTTTYEDKWVFKSDLSGDYSESYNGELDLETTFTWLKSEDSYIVEFSDDEGTDTYTIGKVLGNTTLMEGDNILAVKE</sequence>
<evidence type="ECO:0000313" key="2">
    <source>
        <dbReference type="EMBL" id="MBT2160271.1"/>
    </source>
</evidence>
<dbReference type="RefSeq" id="WP_214610507.1">
    <property type="nucleotide sequence ID" value="NZ_JACATN010000001.1"/>
</dbReference>
<protein>
    <recommendedName>
        <fullName evidence="4">Lipocalin-like domain-containing protein</fullName>
    </recommendedName>
</protein>
<dbReference type="Proteomes" id="UP000740413">
    <property type="component" value="Unassembled WGS sequence"/>
</dbReference>
<gene>
    <name evidence="2" type="ORF">HW347_03285</name>
</gene>